<feature type="compositionally biased region" description="Basic and acidic residues" evidence="1">
    <location>
        <begin position="26"/>
        <end position="43"/>
    </location>
</feature>
<dbReference type="EMBL" id="JAWRVE010000093">
    <property type="protein sequence ID" value="KAL1860362.1"/>
    <property type="molecule type" value="Genomic_DNA"/>
</dbReference>
<reference evidence="2 3" key="1">
    <citation type="journal article" date="2024" name="IMA Fungus">
        <title>IMA Genome - F19 : A genome assembly and annotation guide to empower mycologists, including annotated draft genome sequences of Ceratocystis pirilliformis, Diaporthe australafricana, Fusarium ophioides, Paecilomyces lecythidis, and Sporothrix stenoceras.</title>
        <authorList>
            <person name="Aylward J."/>
            <person name="Wilson A.M."/>
            <person name="Visagie C.M."/>
            <person name="Spraker J."/>
            <person name="Barnes I."/>
            <person name="Buitendag C."/>
            <person name="Ceriani C."/>
            <person name="Del Mar Angel L."/>
            <person name="du Plessis D."/>
            <person name="Fuchs T."/>
            <person name="Gasser K."/>
            <person name="Kramer D."/>
            <person name="Li W."/>
            <person name="Munsamy K."/>
            <person name="Piso A."/>
            <person name="Price J.L."/>
            <person name="Sonnekus B."/>
            <person name="Thomas C."/>
            <person name="van der Nest A."/>
            <person name="van Dijk A."/>
            <person name="van Heerden A."/>
            <person name="van Vuuren N."/>
            <person name="Yilmaz N."/>
            <person name="Duong T.A."/>
            <person name="van der Merwe N.A."/>
            <person name="Wingfield M.J."/>
            <person name="Wingfield B.D."/>
        </authorList>
    </citation>
    <scope>NUCLEOTIDE SEQUENCE [LARGE SCALE GENOMIC DNA]</scope>
    <source>
        <strain evidence="2 3">CMW 18300</strain>
    </source>
</reference>
<feature type="compositionally biased region" description="Polar residues" evidence="1">
    <location>
        <begin position="96"/>
        <end position="112"/>
    </location>
</feature>
<evidence type="ECO:0000313" key="2">
    <source>
        <dbReference type="EMBL" id="KAL1860362.1"/>
    </source>
</evidence>
<comment type="caution">
    <text evidence="2">The sequence shown here is derived from an EMBL/GenBank/DDBJ whole genome shotgun (WGS) entry which is preliminary data.</text>
</comment>
<gene>
    <name evidence="2" type="ORF">Daus18300_009275</name>
</gene>
<organism evidence="2 3">
    <name type="scientific">Diaporthe australafricana</name>
    <dbReference type="NCBI Taxonomy" id="127596"/>
    <lineage>
        <taxon>Eukaryota</taxon>
        <taxon>Fungi</taxon>
        <taxon>Dikarya</taxon>
        <taxon>Ascomycota</taxon>
        <taxon>Pezizomycotina</taxon>
        <taxon>Sordariomycetes</taxon>
        <taxon>Sordariomycetidae</taxon>
        <taxon>Diaporthales</taxon>
        <taxon>Diaporthaceae</taxon>
        <taxon>Diaporthe</taxon>
    </lineage>
</organism>
<proteinExistence type="predicted"/>
<accession>A0ABR3WF53</accession>
<evidence type="ECO:0000313" key="3">
    <source>
        <dbReference type="Proteomes" id="UP001583177"/>
    </source>
</evidence>
<feature type="region of interest" description="Disordered" evidence="1">
    <location>
        <begin position="26"/>
        <end position="62"/>
    </location>
</feature>
<sequence>MNILQKEISIRGTLDQLSRALHSVTKENEDLKQRASSKVKDPAEMDAVLESNPESEEEIPSEASRIRRKIGAADLRLAGGGDNVPRLNKKPRDEPVQSQEQRNNQDPSQLPISNAESDALRSRLKEAEAHIINISGNLGALLPREVVEEDFKSLIGATQIWVTNFVRPEISTPEQRSQASRRAQHTWARNPTSGISRLRNQDFCAASKFPSANESIFLVMIFDLLVKRIFSAKIMYGDRDLQREVDVINQLVPTMERSSKSTKRLYNARRWMSEAMIALLAREETEYARNIFSNNLIESIIRAIGLRPILGPGDPVAFEQARNSLRENVVLPAIELGDKIACAIDKFSMGVQSYWSEPCGPQTRLIHDLENLDCRNFGKGSPRFRLDKIKPKPSEDELNSRLRIICPAIPALILTEACDKTWGPRTVLVKEQIWVAWDQEEAPKACSEEHQGYFWLLYHGYASSHDE</sequence>
<protein>
    <submittedName>
        <fullName evidence="2">Uncharacterized protein</fullName>
    </submittedName>
</protein>
<name>A0ABR3WF53_9PEZI</name>
<feature type="region of interest" description="Disordered" evidence="1">
    <location>
        <begin position="77"/>
        <end position="112"/>
    </location>
</feature>
<keyword evidence="3" id="KW-1185">Reference proteome</keyword>
<dbReference type="Proteomes" id="UP001583177">
    <property type="component" value="Unassembled WGS sequence"/>
</dbReference>
<evidence type="ECO:0000256" key="1">
    <source>
        <dbReference type="SAM" id="MobiDB-lite"/>
    </source>
</evidence>